<gene>
    <name evidence="2" type="ORF">I9063_002423</name>
</gene>
<proteinExistence type="predicted"/>
<dbReference type="AlphaFoldDB" id="A0AAN5NCA2"/>
<evidence type="ECO:0000313" key="2">
    <source>
        <dbReference type="EMBL" id="HAT4299038.1"/>
    </source>
</evidence>
<evidence type="ECO:0000256" key="1">
    <source>
        <dbReference type="SAM" id="Coils"/>
    </source>
</evidence>
<organism evidence="2 3">
    <name type="scientific">Clostridium perfringens</name>
    <dbReference type="NCBI Taxonomy" id="1502"/>
    <lineage>
        <taxon>Bacteria</taxon>
        <taxon>Bacillati</taxon>
        <taxon>Bacillota</taxon>
        <taxon>Clostridia</taxon>
        <taxon>Eubacteriales</taxon>
        <taxon>Clostridiaceae</taxon>
        <taxon>Clostridium</taxon>
    </lineage>
</organism>
<dbReference type="Proteomes" id="UP000855421">
    <property type="component" value="Unassembled WGS sequence"/>
</dbReference>
<reference evidence="2" key="2">
    <citation type="submission" date="2020-07" db="EMBL/GenBank/DDBJ databases">
        <authorList>
            <consortium name="NCBI Pathogen Detection Project"/>
        </authorList>
    </citation>
    <scope>NUCLEOTIDE SEQUENCE</scope>
    <source>
        <strain evidence="2">C25</strain>
    </source>
</reference>
<keyword evidence="1" id="KW-0175">Coiled coil</keyword>
<comment type="caution">
    <text evidence="2">The sequence shown here is derived from an EMBL/GenBank/DDBJ whole genome shotgun (WGS) entry which is preliminary data.</text>
</comment>
<protein>
    <submittedName>
        <fullName evidence="2">Uncharacterized protein</fullName>
    </submittedName>
</protein>
<accession>A0AAN5NCA2</accession>
<dbReference type="EMBL" id="DACTBT010000018">
    <property type="protein sequence ID" value="HAT4299038.1"/>
    <property type="molecule type" value="Genomic_DNA"/>
</dbReference>
<evidence type="ECO:0000313" key="3">
    <source>
        <dbReference type="Proteomes" id="UP000855421"/>
    </source>
</evidence>
<name>A0AAN5NCA2_CLOPF</name>
<reference evidence="2" key="1">
    <citation type="journal article" date="2018" name="Genome Biol.">
        <title>SKESA: strategic k-mer extension for scrupulous assemblies.</title>
        <authorList>
            <person name="Souvorov A."/>
            <person name="Agarwala R."/>
            <person name="Lipman D.J."/>
        </authorList>
    </citation>
    <scope>NUCLEOTIDE SEQUENCE</scope>
    <source>
        <strain evidence="2">C25</strain>
    </source>
</reference>
<sequence>MVKKEQYAIINAGKENLIEENGVVYLDYTNELLQTTSENKLIRLIAREHKSLTREVKGTKYKFALLVNLELGKLDNKEEKELANKVLNNGFVLRQDGKVVHSFKLIKLLGGSHHKKIKQFYTKNIIADKLNEEIFVDYMDLSNKEVNVVKMLNSNALTTTNALAIPYNLQDLNICIIPDNELTLNFNNLEGVSKYDYSDFKPEEKELIREKQKFEELREELYELEKELRKKIDNKKVSKIKAEGYNAYKTINRWIEENHRIPTREAMEKKTIKISYSKKEPNDYYIVYEENETVPLEFNKKIFEIAPWNVGYKVDKVNNLQVNNFDGMGLINKKVGTHIRNFIGKKNINGVQLRLKRIKGFFTFVNFNRYFEEKNIEYIYDIFGQKHLTKDIDILATESTFKAKLLIENGKKKWLYNNIEEYKEVLAKDNDNYIEIANFTHSIDPNEYRALTYQFFSSLNIRITELAALASPVGNMIKDVLNVYRKDEVDFEDIKYIQVYLQNIKDQKKVEGNDYIETAIKMLNLNKYMVYDKKFLNYLKSQIERDLTDIGIGRIKVPSNYLYVTGDILAFLKYASCFQNKDFDPSTKIEGYLKEHQFYMSKTSGEHLLIRNPLMSKAELEVGDFVDIEDKDVKYIRHLNNIIQVPINTTLFQTMGGMDLDGDKLHFVKKGIDLKKANLNWLLNYDFIPEGQENNVLDNMNNLLQKDLEKYNSDEVTLIDIVKKNIKNATIQVNSDDKAEGDIDTSFNVENISKFILSSDDKTGQITDINTSVLCRFNDLWDTEKRKNKDEDTVKELNTLRYVNKVMKHFQGLMIDASKSGLTVEIPKIILNTYKNKPYFYKLFKEIKDIDEKASHSTMSRIAATMFKYDDKNKDKLESGLYKWIDNLLTKDVKSKLISTKIYNISALIDNPNIKFDEEKFNELKNLLKKYITKKEALIKEKRSLKKFSKDKEDKKARIEHAKRWTSMQRDILKEAKEICENEEVRANLAVKIGYEDSQHDNSDFAWIISTEEFLRRLEKRQTKKYIVSRDENGEIEYLGKRYSLTVEEAPETIVEEVIQDTTKLNDYTLTICCYKNTSTVEDFKYLEKVKDGEYLESLKLVRNNEYIQINADNKAFLPIPTKCYAKGNLKQRVGQNVTIKEIVKVSSSSVVVKVDIA</sequence>
<feature type="coiled-coil region" evidence="1">
    <location>
        <begin position="204"/>
        <end position="234"/>
    </location>
</feature>